<gene>
    <name evidence="1" type="ORF">CGC53_09035</name>
</gene>
<keyword evidence="2" id="KW-1185">Reference proteome</keyword>
<accession>A0A250FEK1</accession>
<dbReference type="RefSeq" id="WP_095914482.1">
    <property type="nucleotide sequence ID" value="NZ_CP022384.1"/>
</dbReference>
<reference evidence="2" key="1">
    <citation type="submission" date="2017-06" db="EMBL/GenBank/DDBJ databases">
        <title>Capnocytophaga spp. assemblies.</title>
        <authorList>
            <person name="Gulvik C.A."/>
        </authorList>
    </citation>
    <scope>NUCLEOTIDE SEQUENCE [LARGE SCALE GENOMIC DNA]</scope>
    <source>
        <strain evidence="2">H6253</strain>
    </source>
</reference>
<sequence length="142" mass="16846">MNSTKSILFLDTENGDFFLINGVVISSKTTFSSLRELFPDNDIWDVGTGFYWIYFEKCPFEGKEFDISICFEGEKLETIFFSMKERYTPWENWTEEYELQTEKLYKKWLAAHIGEEWEFVWGEVGAAFDRKGGRTNMWVGYI</sequence>
<dbReference type="EMBL" id="CP022384">
    <property type="protein sequence ID" value="ATA82478.1"/>
    <property type="molecule type" value="Genomic_DNA"/>
</dbReference>
<organism evidence="1 2">
    <name type="scientific">Capnocytophaga leadbetteri</name>
    <dbReference type="NCBI Taxonomy" id="327575"/>
    <lineage>
        <taxon>Bacteria</taxon>
        <taxon>Pseudomonadati</taxon>
        <taxon>Bacteroidota</taxon>
        <taxon>Flavobacteriia</taxon>
        <taxon>Flavobacteriales</taxon>
        <taxon>Flavobacteriaceae</taxon>
        <taxon>Capnocytophaga</taxon>
    </lineage>
</organism>
<protein>
    <submittedName>
        <fullName evidence="1">Uncharacterized protein</fullName>
    </submittedName>
</protein>
<dbReference type="KEGG" id="clk:CGC53_09035"/>
<dbReference type="Proteomes" id="UP000217276">
    <property type="component" value="Chromosome"/>
</dbReference>
<dbReference type="AlphaFoldDB" id="A0A250FEK1"/>
<evidence type="ECO:0000313" key="2">
    <source>
        <dbReference type="Proteomes" id="UP000217276"/>
    </source>
</evidence>
<proteinExistence type="predicted"/>
<evidence type="ECO:0000313" key="1">
    <source>
        <dbReference type="EMBL" id="ATA82478.1"/>
    </source>
</evidence>
<name>A0A250FEK1_9FLAO</name>